<dbReference type="AlphaFoldDB" id="A0A9D4CDK1"/>
<dbReference type="Pfam" id="PF00931">
    <property type="entry name" value="NB-ARC"/>
    <property type="match status" value="1"/>
</dbReference>
<dbReference type="GO" id="GO:0043531">
    <property type="term" value="F:ADP binding"/>
    <property type="evidence" value="ECO:0007669"/>
    <property type="project" value="InterPro"/>
</dbReference>
<reference evidence="3" key="1">
    <citation type="journal article" date="2019" name="bioRxiv">
        <title>The Genome of the Zebra Mussel, Dreissena polymorpha: A Resource for Invasive Species Research.</title>
        <authorList>
            <person name="McCartney M.A."/>
            <person name="Auch B."/>
            <person name="Kono T."/>
            <person name="Mallez S."/>
            <person name="Zhang Y."/>
            <person name="Obille A."/>
            <person name="Becker A."/>
            <person name="Abrahante J.E."/>
            <person name="Garbe J."/>
            <person name="Badalamenti J.P."/>
            <person name="Herman A."/>
            <person name="Mangelson H."/>
            <person name="Liachko I."/>
            <person name="Sullivan S."/>
            <person name="Sone E.D."/>
            <person name="Koren S."/>
            <person name="Silverstein K.A.T."/>
            <person name="Beckman K.B."/>
            <person name="Gohl D.M."/>
        </authorList>
    </citation>
    <scope>NUCLEOTIDE SEQUENCE</scope>
    <source>
        <strain evidence="3">Duluth1</strain>
        <tissue evidence="3">Whole animal</tissue>
    </source>
</reference>
<dbReference type="Gene3D" id="1.25.40.10">
    <property type="entry name" value="Tetratricopeptide repeat domain"/>
    <property type="match status" value="2"/>
</dbReference>
<feature type="compositionally biased region" description="Polar residues" evidence="1">
    <location>
        <begin position="906"/>
        <end position="917"/>
    </location>
</feature>
<evidence type="ECO:0000313" key="4">
    <source>
        <dbReference type="Proteomes" id="UP000828390"/>
    </source>
</evidence>
<sequence>MDNSGELNVLEDLKNKLDSELDTAQRYQMLRLMKHHLGSQYYEIMDEQWMPRDLLECLENNMPTSQVLTILSHVFGEMQLHNTTSYKPFTDYISKYFMAKGCFNRVDMIGRTKELADVERELEKRRGVCVYGQGGLGKTTLINEVCTRWTYMKKSVKKVNLKETNSMRTMLALIFKQFNESFIEDEGDDVNLETVAVCLIEACKDDAGNTMLFLDNVENVYDNERQPFQSTMSSLLRNNNKIKWIMTSRLPLENIEGDLRHYQLGPMPPKDAEKLLEMSCKPKSLPEVYKMAVLDKCGNVPLAIKTVAVALVNDLSTDNDIKLSVSELEHRVRLLLHGTFECIGYAFNKLSTSLQHSLRMLSVVGTIPIDLECIETILNLSPEPLNRLMSELVLRQFLQPEAPAVGDLLFDRKCVRYSLHPLIVQFFNKWLHKNTFKPELMMNANKRFCMYIQCKIKKLIGQFDKNYTQSVTAVQENSELFHKFLEIVPLLDIKDSKHYEEEGAREALGQVADCVKMSPNDRSRFYEKFSKSFLAVNDYSSYCYWRLEAMKAFLIAKDLSEASRVLDDIETKLQLLSNHEMQKNITVNILFQKSRLLRLKDIPINETKVIEILDKSLEMSKQLEIQDPNMAVLISNIENLKGNVCFDVHKYDEAYFHHRKAVHILRQYIKDKDHPYITVYEFNIGTVILQKAETLLQDELFIPEEIKTYYLEALDIFNKAIERDRNMGRHYRPQFEAKLSYRAKALERLSRYKDALDDRNEAIHLVKNHFDVHTVLTDAYFMKAQTLHKWILKIQLDEENRKQQKAYMNTLRDVHGLVLDGAPLSEHHKSKFLDMYRSFAKKMPVTEKSKVEDFCNRYEIGRPFESDSESDSSESDMNYEASSEELSVDSGTEEQMDTNHEMLHNSFESSHGMTPANSSRKRSRHDSDSGSDDSITVDPRYVQNFK</sequence>
<dbReference type="OrthoDB" id="6162101at2759"/>
<name>A0A9D4CDK1_DREPO</name>
<feature type="compositionally biased region" description="Acidic residues" evidence="1">
    <location>
        <begin position="882"/>
        <end position="896"/>
    </location>
</feature>
<dbReference type="PRINTS" id="PR00364">
    <property type="entry name" value="DISEASERSIST"/>
</dbReference>
<feature type="domain" description="NB-ARC" evidence="2">
    <location>
        <begin position="126"/>
        <end position="250"/>
    </location>
</feature>
<dbReference type="SUPFAM" id="SSF52540">
    <property type="entry name" value="P-loop containing nucleoside triphosphate hydrolases"/>
    <property type="match status" value="1"/>
</dbReference>
<dbReference type="InterPro" id="IPR027417">
    <property type="entry name" value="P-loop_NTPase"/>
</dbReference>
<evidence type="ECO:0000313" key="3">
    <source>
        <dbReference type="EMBL" id="KAH3721945.1"/>
    </source>
</evidence>
<keyword evidence="4" id="KW-1185">Reference proteome</keyword>
<protein>
    <recommendedName>
        <fullName evidence="2">NB-ARC domain-containing protein</fullName>
    </recommendedName>
</protein>
<accession>A0A9D4CDK1</accession>
<evidence type="ECO:0000256" key="1">
    <source>
        <dbReference type="SAM" id="MobiDB-lite"/>
    </source>
</evidence>
<dbReference type="PANTHER" id="PTHR36766:SF44">
    <property type="entry name" value="NBS-CODING RESISTANCE GENE ANALOG"/>
    <property type="match status" value="1"/>
</dbReference>
<dbReference type="PANTHER" id="PTHR36766">
    <property type="entry name" value="PLANT BROAD-SPECTRUM MILDEW RESISTANCE PROTEIN RPW8"/>
    <property type="match status" value="1"/>
</dbReference>
<dbReference type="InterPro" id="IPR002182">
    <property type="entry name" value="NB-ARC"/>
</dbReference>
<reference evidence="3" key="2">
    <citation type="submission" date="2020-11" db="EMBL/GenBank/DDBJ databases">
        <authorList>
            <person name="McCartney M.A."/>
            <person name="Auch B."/>
            <person name="Kono T."/>
            <person name="Mallez S."/>
            <person name="Becker A."/>
            <person name="Gohl D.M."/>
            <person name="Silverstein K.A.T."/>
            <person name="Koren S."/>
            <person name="Bechman K.B."/>
            <person name="Herman A."/>
            <person name="Abrahante J.E."/>
            <person name="Garbe J."/>
        </authorList>
    </citation>
    <scope>NUCLEOTIDE SEQUENCE</scope>
    <source>
        <strain evidence="3">Duluth1</strain>
        <tissue evidence="3">Whole animal</tissue>
    </source>
</reference>
<feature type="region of interest" description="Disordered" evidence="1">
    <location>
        <begin position="862"/>
        <end position="946"/>
    </location>
</feature>
<evidence type="ECO:0000259" key="2">
    <source>
        <dbReference type="Pfam" id="PF00931"/>
    </source>
</evidence>
<organism evidence="3 4">
    <name type="scientific">Dreissena polymorpha</name>
    <name type="common">Zebra mussel</name>
    <name type="synonym">Mytilus polymorpha</name>
    <dbReference type="NCBI Taxonomy" id="45954"/>
    <lineage>
        <taxon>Eukaryota</taxon>
        <taxon>Metazoa</taxon>
        <taxon>Spiralia</taxon>
        <taxon>Lophotrochozoa</taxon>
        <taxon>Mollusca</taxon>
        <taxon>Bivalvia</taxon>
        <taxon>Autobranchia</taxon>
        <taxon>Heteroconchia</taxon>
        <taxon>Euheterodonta</taxon>
        <taxon>Imparidentia</taxon>
        <taxon>Neoheterodontei</taxon>
        <taxon>Myida</taxon>
        <taxon>Dreissenoidea</taxon>
        <taxon>Dreissenidae</taxon>
        <taxon>Dreissena</taxon>
    </lineage>
</organism>
<proteinExistence type="predicted"/>
<dbReference type="EMBL" id="JAIWYP010000013">
    <property type="protein sequence ID" value="KAH3721945.1"/>
    <property type="molecule type" value="Genomic_DNA"/>
</dbReference>
<gene>
    <name evidence="3" type="ORF">DPMN_064894</name>
</gene>
<dbReference type="Gene3D" id="3.40.50.300">
    <property type="entry name" value="P-loop containing nucleotide triphosphate hydrolases"/>
    <property type="match status" value="1"/>
</dbReference>
<comment type="caution">
    <text evidence="3">The sequence shown here is derived from an EMBL/GenBank/DDBJ whole genome shotgun (WGS) entry which is preliminary data.</text>
</comment>
<dbReference type="Proteomes" id="UP000828390">
    <property type="component" value="Unassembled WGS sequence"/>
</dbReference>
<dbReference type="InterPro" id="IPR011990">
    <property type="entry name" value="TPR-like_helical_dom_sf"/>
</dbReference>
<dbReference type="SUPFAM" id="SSF48452">
    <property type="entry name" value="TPR-like"/>
    <property type="match status" value="1"/>
</dbReference>